<dbReference type="InterPro" id="IPR003661">
    <property type="entry name" value="HisK_dim/P_dom"/>
</dbReference>
<dbReference type="Pfam" id="PF00672">
    <property type="entry name" value="HAMP"/>
    <property type="match status" value="1"/>
</dbReference>
<evidence type="ECO:0000256" key="5">
    <source>
        <dbReference type="ARBA" id="ARBA00022475"/>
    </source>
</evidence>
<keyword evidence="5" id="KW-1003">Cell membrane</keyword>
<evidence type="ECO:0000256" key="7">
    <source>
        <dbReference type="ARBA" id="ARBA00022679"/>
    </source>
</evidence>
<dbReference type="InterPro" id="IPR036097">
    <property type="entry name" value="HisK_dim/P_sf"/>
</dbReference>
<dbReference type="InterPro" id="IPR005467">
    <property type="entry name" value="His_kinase_dom"/>
</dbReference>
<dbReference type="GO" id="GO:0005886">
    <property type="term" value="C:plasma membrane"/>
    <property type="evidence" value="ECO:0007669"/>
    <property type="project" value="UniProtKB-SubCell"/>
</dbReference>
<dbReference type="PRINTS" id="PR00344">
    <property type="entry name" value="BCTRLSENSOR"/>
</dbReference>
<dbReference type="RefSeq" id="WP_123040504.1">
    <property type="nucleotide sequence ID" value="NZ_CP033433.1"/>
</dbReference>
<keyword evidence="6" id="KW-0597">Phosphoprotein</keyword>
<dbReference type="CDD" id="cd00082">
    <property type="entry name" value="HisKA"/>
    <property type="match status" value="1"/>
</dbReference>
<dbReference type="InterPro" id="IPR041610">
    <property type="entry name" value="ArlS_N"/>
</dbReference>
<keyword evidence="10 18" id="KW-0418">Kinase</keyword>
<comment type="catalytic activity">
    <reaction evidence="1">
        <text>ATP + protein L-histidine = ADP + protein N-phospho-L-histidine.</text>
        <dbReference type="EC" id="2.7.13.3"/>
    </reaction>
</comment>
<feature type="domain" description="Histidine kinase" evidence="16">
    <location>
        <begin position="241"/>
        <end position="457"/>
    </location>
</feature>
<gene>
    <name evidence="18" type="ORF">EAV92_07600</name>
</gene>
<proteinExistence type="predicted"/>
<evidence type="ECO:0000256" key="1">
    <source>
        <dbReference type="ARBA" id="ARBA00000085"/>
    </source>
</evidence>
<dbReference type="PANTHER" id="PTHR45528">
    <property type="entry name" value="SENSOR HISTIDINE KINASE CPXA"/>
    <property type="match status" value="1"/>
</dbReference>
<dbReference type="PROSITE" id="PS50885">
    <property type="entry name" value="HAMP"/>
    <property type="match status" value="1"/>
</dbReference>
<keyword evidence="14 15" id="KW-0472">Membrane</keyword>
<keyword evidence="7" id="KW-0808">Transferase</keyword>
<evidence type="ECO:0000256" key="3">
    <source>
        <dbReference type="ARBA" id="ARBA00012438"/>
    </source>
</evidence>
<keyword evidence="12 15" id="KW-1133">Transmembrane helix</keyword>
<evidence type="ECO:0000256" key="15">
    <source>
        <dbReference type="SAM" id="Phobius"/>
    </source>
</evidence>
<evidence type="ECO:0000256" key="12">
    <source>
        <dbReference type="ARBA" id="ARBA00022989"/>
    </source>
</evidence>
<dbReference type="PANTHER" id="PTHR45528:SF12">
    <property type="entry name" value="SENSOR HISTIDINE KINASE ARSS"/>
    <property type="match status" value="1"/>
</dbReference>
<dbReference type="InterPro" id="IPR003660">
    <property type="entry name" value="HAMP_dom"/>
</dbReference>
<keyword evidence="13" id="KW-0902">Two-component regulatory system</keyword>
<evidence type="ECO:0000256" key="9">
    <source>
        <dbReference type="ARBA" id="ARBA00022741"/>
    </source>
</evidence>
<evidence type="ECO:0000256" key="6">
    <source>
        <dbReference type="ARBA" id="ARBA00022553"/>
    </source>
</evidence>
<evidence type="ECO:0000256" key="10">
    <source>
        <dbReference type="ARBA" id="ARBA00022777"/>
    </source>
</evidence>
<dbReference type="KEGG" id="coh:EAV92_07600"/>
<dbReference type="GO" id="GO:0000155">
    <property type="term" value="F:phosphorelay sensor kinase activity"/>
    <property type="evidence" value="ECO:0007669"/>
    <property type="project" value="InterPro"/>
</dbReference>
<dbReference type="Gene3D" id="6.10.340.10">
    <property type="match status" value="1"/>
</dbReference>
<dbReference type="EC" id="2.7.13.3" evidence="3"/>
<keyword evidence="19" id="KW-1185">Reference proteome</keyword>
<dbReference type="SMART" id="SM00388">
    <property type="entry name" value="HisKA"/>
    <property type="match status" value="1"/>
</dbReference>
<dbReference type="Pfam" id="PF18719">
    <property type="entry name" value="ArlS_N"/>
    <property type="match status" value="1"/>
</dbReference>
<reference evidence="18 19" key="1">
    <citation type="submission" date="2018-10" db="EMBL/GenBank/DDBJ databases">
        <title>Genome Sequence of Cohnella sp.</title>
        <authorList>
            <person name="Srinivasan S."/>
            <person name="Kim M.K."/>
        </authorList>
    </citation>
    <scope>NUCLEOTIDE SEQUENCE [LARGE SCALE GENOMIC DNA]</scope>
    <source>
        <strain evidence="18 19">18JY8-7</strain>
    </source>
</reference>
<dbReference type="Pfam" id="PF02518">
    <property type="entry name" value="HATPase_c"/>
    <property type="match status" value="1"/>
</dbReference>
<sequence>MKIKLKLAILTSSLILILFVIYSLTQYGLISHWIQQTERNNLKKTVDEVAGYLNEQESENDPADWSSHRQFFDKLVRQDQLFRLLDAKGHVFLEISNGIPAVWIPSSMVKAVQYTSTYHGQDHLLTIRSPIQTLSFTGTIELATNIETADNLIERLNSLIVACGIFGIVFCALGGWFVARQLVKPIQHMSITMNRIKRQGLHERIIHQDNNDELSNLIRVFNEMMDELESSFNRQSKFIEDASHELHTPIAIIEGHLKLIHRWGKHRADVLDESLNAAIQETERLKSLASQLLVLQKDRNIIPLELVAPVNVAEVISSVIRNYRMLHPRYTFLAKLNPDIEICINRDHLVQMLIIVLDNAVRYSGVDKPILIRSQVDNEKVYLQVEDHGSGIPKAELPFVFERFYRVDKSRSRKEGGGNGLGLSIARELASEYLGSVSITSEEGKGTTVSFVFSRTY</sequence>
<protein>
    <recommendedName>
        <fullName evidence="4">Signal transduction histidine-protein kinase ArlS</fullName>
        <ecNumber evidence="3">2.7.13.3</ecNumber>
    </recommendedName>
</protein>
<dbReference type="Gene3D" id="1.10.287.130">
    <property type="match status" value="1"/>
</dbReference>
<dbReference type="SUPFAM" id="SSF158472">
    <property type="entry name" value="HAMP domain-like"/>
    <property type="match status" value="1"/>
</dbReference>
<evidence type="ECO:0000313" key="19">
    <source>
        <dbReference type="Proteomes" id="UP000269097"/>
    </source>
</evidence>
<dbReference type="EMBL" id="CP033433">
    <property type="protein sequence ID" value="AYQ72444.1"/>
    <property type="molecule type" value="Genomic_DNA"/>
</dbReference>
<dbReference type="SUPFAM" id="SSF55874">
    <property type="entry name" value="ATPase domain of HSP90 chaperone/DNA topoisomerase II/histidine kinase"/>
    <property type="match status" value="1"/>
</dbReference>
<keyword evidence="8 15" id="KW-0812">Transmembrane</keyword>
<accession>A0A3G3JW75</accession>
<dbReference type="FunFam" id="3.30.565.10:FF:000006">
    <property type="entry name" value="Sensor histidine kinase WalK"/>
    <property type="match status" value="1"/>
</dbReference>
<dbReference type="AlphaFoldDB" id="A0A3G3JW75"/>
<evidence type="ECO:0000256" key="4">
    <source>
        <dbReference type="ARBA" id="ARBA00015735"/>
    </source>
</evidence>
<keyword evidence="11" id="KW-0067">ATP-binding</keyword>
<dbReference type="CDD" id="cd06225">
    <property type="entry name" value="HAMP"/>
    <property type="match status" value="1"/>
</dbReference>
<dbReference type="SUPFAM" id="SSF47384">
    <property type="entry name" value="Homodimeric domain of signal transducing histidine kinase"/>
    <property type="match status" value="1"/>
</dbReference>
<evidence type="ECO:0000259" key="16">
    <source>
        <dbReference type="PROSITE" id="PS50109"/>
    </source>
</evidence>
<keyword evidence="9" id="KW-0547">Nucleotide-binding</keyword>
<evidence type="ECO:0000256" key="2">
    <source>
        <dbReference type="ARBA" id="ARBA00004651"/>
    </source>
</evidence>
<evidence type="ECO:0000256" key="14">
    <source>
        <dbReference type="ARBA" id="ARBA00023136"/>
    </source>
</evidence>
<organism evidence="18 19">
    <name type="scientific">Cohnella candidum</name>
    <dbReference type="NCBI Taxonomy" id="2674991"/>
    <lineage>
        <taxon>Bacteria</taxon>
        <taxon>Bacillati</taxon>
        <taxon>Bacillota</taxon>
        <taxon>Bacilli</taxon>
        <taxon>Bacillales</taxon>
        <taxon>Paenibacillaceae</taxon>
        <taxon>Cohnella</taxon>
    </lineage>
</organism>
<dbReference type="InterPro" id="IPR004358">
    <property type="entry name" value="Sig_transdc_His_kin-like_C"/>
</dbReference>
<dbReference type="InterPro" id="IPR003594">
    <property type="entry name" value="HATPase_dom"/>
</dbReference>
<feature type="domain" description="HAMP" evidence="17">
    <location>
        <begin position="180"/>
        <end position="233"/>
    </location>
</feature>
<dbReference type="SMART" id="SM00387">
    <property type="entry name" value="HATPase_c"/>
    <property type="match status" value="1"/>
</dbReference>
<dbReference type="InterPro" id="IPR050398">
    <property type="entry name" value="HssS/ArlS-like"/>
</dbReference>
<feature type="transmembrane region" description="Helical" evidence="15">
    <location>
        <begin position="159"/>
        <end position="179"/>
    </location>
</feature>
<dbReference type="InterPro" id="IPR036890">
    <property type="entry name" value="HATPase_C_sf"/>
</dbReference>
<evidence type="ECO:0000259" key="17">
    <source>
        <dbReference type="PROSITE" id="PS50885"/>
    </source>
</evidence>
<evidence type="ECO:0000256" key="11">
    <source>
        <dbReference type="ARBA" id="ARBA00022840"/>
    </source>
</evidence>
<dbReference type="SMART" id="SM00304">
    <property type="entry name" value="HAMP"/>
    <property type="match status" value="1"/>
</dbReference>
<dbReference type="Pfam" id="PF00512">
    <property type="entry name" value="HisKA"/>
    <property type="match status" value="1"/>
</dbReference>
<evidence type="ECO:0000256" key="8">
    <source>
        <dbReference type="ARBA" id="ARBA00022692"/>
    </source>
</evidence>
<evidence type="ECO:0000256" key="13">
    <source>
        <dbReference type="ARBA" id="ARBA00023012"/>
    </source>
</evidence>
<evidence type="ECO:0000313" key="18">
    <source>
        <dbReference type="EMBL" id="AYQ72444.1"/>
    </source>
</evidence>
<comment type="subcellular location">
    <subcellularLocation>
        <location evidence="2">Cell membrane</location>
        <topology evidence="2">Multi-pass membrane protein</topology>
    </subcellularLocation>
</comment>
<dbReference type="Proteomes" id="UP000269097">
    <property type="component" value="Chromosome"/>
</dbReference>
<dbReference type="CDD" id="cd00075">
    <property type="entry name" value="HATPase"/>
    <property type="match status" value="1"/>
</dbReference>
<name>A0A3G3JW75_9BACL</name>
<dbReference type="GO" id="GO:0005524">
    <property type="term" value="F:ATP binding"/>
    <property type="evidence" value="ECO:0007669"/>
    <property type="project" value="UniProtKB-KW"/>
</dbReference>
<dbReference type="PROSITE" id="PS50109">
    <property type="entry name" value="HIS_KIN"/>
    <property type="match status" value="1"/>
</dbReference>
<dbReference type="Gene3D" id="3.30.565.10">
    <property type="entry name" value="Histidine kinase-like ATPase, C-terminal domain"/>
    <property type="match status" value="1"/>
</dbReference>